<evidence type="ECO:0000313" key="2">
    <source>
        <dbReference type="Proteomes" id="UP000821865"/>
    </source>
</evidence>
<organism evidence="1 2">
    <name type="scientific">Dermacentor silvarum</name>
    <name type="common">Tick</name>
    <dbReference type="NCBI Taxonomy" id="543639"/>
    <lineage>
        <taxon>Eukaryota</taxon>
        <taxon>Metazoa</taxon>
        <taxon>Ecdysozoa</taxon>
        <taxon>Arthropoda</taxon>
        <taxon>Chelicerata</taxon>
        <taxon>Arachnida</taxon>
        <taxon>Acari</taxon>
        <taxon>Parasitiformes</taxon>
        <taxon>Ixodida</taxon>
        <taxon>Ixodoidea</taxon>
        <taxon>Ixodidae</taxon>
        <taxon>Rhipicephalinae</taxon>
        <taxon>Dermacentor</taxon>
    </lineage>
</organism>
<reference evidence="1" key="1">
    <citation type="submission" date="2020-05" db="EMBL/GenBank/DDBJ databases">
        <title>Large-scale comparative analyses of tick genomes elucidate their genetic diversity and vector capacities.</title>
        <authorList>
            <person name="Jia N."/>
            <person name="Wang J."/>
            <person name="Shi W."/>
            <person name="Du L."/>
            <person name="Sun Y."/>
            <person name="Zhan W."/>
            <person name="Jiang J."/>
            <person name="Wang Q."/>
            <person name="Zhang B."/>
            <person name="Ji P."/>
            <person name="Sakyi L.B."/>
            <person name="Cui X."/>
            <person name="Yuan T."/>
            <person name="Jiang B."/>
            <person name="Yang W."/>
            <person name="Lam T.T.-Y."/>
            <person name="Chang Q."/>
            <person name="Ding S."/>
            <person name="Wang X."/>
            <person name="Zhu J."/>
            <person name="Ruan X."/>
            <person name="Zhao L."/>
            <person name="Wei J."/>
            <person name="Que T."/>
            <person name="Du C."/>
            <person name="Cheng J."/>
            <person name="Dai P."/>
            <person name="Han X."/>
            <person name="Huang E."/>
            <person name="Gao Y."/>
            <person name="Liu J."/>
            <person name="Shao H."/>
            <person name="Ye R."/>
            <person name="Li L."/>
            <person name="Wei W."/>
            <person name="Wang X."/>
            <person name="Wang C."/>
            <person name="Yang T."/>
            <person name="Huo Q."/>
            <person name="Li W."/>
            <person name="Guo W."/>
            <person name="Chen H."/>
            <person name="Zhou L."/>
            <person name="Ni X."/>
            <person name="Tian J."/>
            <person name="Zhou Y."/>
            <person name="Sheng Y."/>
            <person name="Liu T."/>
            <person name="Pan Y."/>
            <person name="Xia L."/>
            <person name="Li J."/>
            <person name="Zhao F."/>
            <person name="Cao W."/>
        </authorList>
    </citation>
    <scope>NUCLEOTIDE SEQUENCE</scope>
    <source>
        <strain evidence="1">Dsil-2018</strain>
    </source>
</reference>
<proteinExistence type="predicted"/>
<dbReference type="Proteomes" id="UP000821865">
    <property type="component" value="Chromosome 7"/>
</dbReference>
<gene>
    <name evidence="1" type="ORF">HPB49_016817</name>
</gene>
<protein>
    <submittedName>
        <fullName evidence="1">Uncharacterized protein</fullName>
    </submittedName>
</protein>
<accession>A0ACB8CGF8</accession>
<name>A0ACB8CGF8_DERSI</name>
<dbReference type="EMBL" id="CM023476">
    <property type="protein sequence ID" value="KAH7941742.1"/>
    <property type="molecule type" value="Genomic_DNA"/>
</dbReference>
<evidence type="ECO:0000313" key="1">
    <source>
        <dbReference type="EMBL" id="KAH7941742.1"/>
    </source>
</evidence>
<sequence>MSLAQLSAAAILVLLAVSRCHAWPTSVNVQISSRDAVKVEERVLLLCEGREIHKECESSNCGEESCRQLLGTQPKKPTCNKDCVTGCFCRKGFYRHKNDTCATATECRKS</sequence>
<comment type="caution">
    <text evidence="1">The sequence shown here is derived from an EMBL/GenBank/DDBJ whole genome shotgun (WGS) entry which is preliminary data.</text>
</comment>
<keyword evidence="2" id="KW-1185">Reference proteome</keyword>